<dbReference type="Gene3D" id="3.90.190.10">
    <property type="entry name" value="Protein tyrosine phosphatase superfamily"/>
    <property type="match status" value="1"/>
</dbReference>
<dbReference type="InterPro" id="IPR000387">
    <property type="entry name" value="Tyr_Pase_dom"/>
</dbReference>
<dbReference type="Pfam" id="PF00782">
    <property type="entry name" value="DSPc"/>
    <property type="match status" value="1"/>
</dbReference>
<dbReference type="Pfam" id="PF09192">
    <property type="entry name" value="Act-Frag_cataly"/>
    <property type="match status" value="1"/>
</dbReference>
<feature type="compositionally biased region" description="Polar residues" evidence="3">
    <location>
        <begin position="88"/>
        <end position="102"/>
    </location>
</feature>
<dbReference type="GO" id="GO:0004721">
    <property type="term" value="F:phosphoprotein phosphatase activity"/>
    <property type="evidence" value="ECO:0007669"/>
    <property type="project" value="UniProtKB-KW"/>
</dbReference>
<dbReference type="AlphaFoldDB" id="A0A438K9M2"/>
<organism evidence="6 7">
    <name type="scientific">Vitis vinifera</name>
    <name type="common">Grape</name>
    <dbReference type="NCBI Taxonomy" id="29760"/>
    <lineage>
        <taxon>Eukaryota</taxon>
        <taxon>Viridiplantae</taxon>
        <taxon>Streptophyta</taxon>
        <taxon>Embryophyta</taxon>
        <taxon>Tracheophyta</taxon>
        <taxon>Spermatophyta</taxon>
        <taxon>Magnoliopsida</taxon>
        <taxon>eudicotyledons</taxon>
        <taxon>Gunneridae</taxon>
        <taxon>Pentapetalae</taxon>
        <taxon>rosids</taxon>
        <taxon>Vitales</taxon>
        <taxon>Vitaceae</taxon>
        <taxon>Viteae</taxon>
        <taxon>Vitis</taxon>
    </lineage>
</organism>
<dbReference type="InterPro" id="IPR020422">
    <property type="entry name" value="TYR_PHOSPHATASE_DUAL_dom"/>
</dbReference>
<keyword evidence="2" id="KW-0904">Protein phosphatase</keyword>
<feature type="domain" description="Tyrosine specific protein phosphatases" evidence="5">
    <location>
        <begin position="823"/>
        <end position="879"/>
    </location>
</feature>
<dbReference type="InterPro" id="IPR016130">
    <property type="entry name" value="Tyr_Pase_AS"/>
</dbReference>
<feature type="compositionally biased region" description="Low complexity" evidence="3">
    <location>
        <begin position="613"/>
        <end position="628"/>
    </location>
</feature>
<dbReference type="Gene3D" id="1.10.1070.11">
    <property type="entry name" value="Phosphatidylinositol 3-/4-kinase, catalytic domain"/>
    <property type="match status" value="1"/>
</dbReference>
<evidence type="ECO:0000313" key="6">
    <source>
        <dbReference type="EMBL" id="RVX17908.1"/>
    </source>
</evidence>
<dbReference type="CDD" id="cd14498">
    <property type="entry name" value="DSP"/>
    <property type="match status" value="1"/>
</dbReference>
<dbReference type="SUPFAM" id="SSF56112">
    <property type="entry name" value="Protein kinase-like (PK-like)"/>
    <property type="match status" value="2"/>
</dbReference>
<dbReference type="PANTHER" id="PTHR47100:SF5">
    <property type="entry name" value="DUAL SPECIFICITY PROTEIN PHOSPHATASE PHS1"/>
    <property type="match status" value="1"/>
</dbReference>
<feature type="region of interest" description="Disordered" evidence="3">
    <location>
        <begin position="572"/>
        <end position="630"/>
    </location>
</feature>
<dbReference type="PROSITE" id="PS50056">
    <property type="entry name" value="TYR_PHOSPHATASE_2"/>
    <property type="match status" value="1"/>
</dbReference>
<feature type="compositionally biased region" description="Polar residues" evidence="3">
    <location>
        <begin position="397"/>
        <end position="432"/>
    </location>
</feature>
<dbReference type="GO" id="GO:0043622">
    <property type="term" value="P:cortical microtubule organization"/>
    <property type="evidence" value="ECO:0007669"/>
    <property type="project" value="InterPro"/>
</dbReference>
<evidence type="ECO:0000259" key="4">
    <source>
        <dbReference type="PROSITE" id="PS50054"/>
    </source>
</evidence>
<name>A0A438K9M2_VITVI</name>
<feature type="region of interest" description="Disordered" evidence="3">
    <location>
        <begin position="396"/>
        <end position="432"/>
    </location>
</feature>
<dbReference type="InterPro" id="IPR036940">
    <property type="entry name" value="PI3/4_kinase_cat_sf"/>
</dbReference>
<evidence type="ECO:0000313" key="7">
    <source>
        <dbReference type="Proteomes" id="UP000288805"/>
    </source>
</evidence>
<dbReference type="SUPFAM" id="SSF52799">
    <property type="entry name" value="(Phosphotyrosine protein) phosphatases II"/>
    <property type="match status" value="1"/>
</dbReference>
<dbReference type="PROSITE" id="PS50054">
    <property type="entry name" value="TYR_PHOSPHATASE_DUAL"/>
    <property type="match status" value="1"/>
</dbReference>
<reference evidence="6 7" key="1">
    <citation type="journal article" date="2018" name="PLoS Genet.">
        <title>Population sequencing reveals clonal diversity and ancestral inbreeding in the grapevine cultivar Chardonnay.</title>
        <authorList>
            <person name="Roach M.J."/>
            <person name="Johnson D.L."/>
            <person name="Bohlmann J."/>
            <person name="van Vuuren H.J."/>
            <person name="Jones S.J."/>
            <person name="Pretorius I.S."/>
            <person name="Schmidt S.A."/>
            <person name="Borneman A.R."/>
        </authorList>
    </citation>
    <scope>NUCLEOTIDE SEQUENCE [LARGE SCALE GENOMIC DNA]</scope>
    <source>
        <strain evidence="7">cv. Chardonnay</strain>
        <tissue evidence="6">Leaf</tissue>
    </source>
</reference>
<keyword evidence="1" id="KW-0378">Hydrolase</keyword>
<evidence type="ECO:0000256" key="1">
    <source>
        <dbReference type="ARBA" id="ARBA00022801"/>
    </source>
</evidence>
<feature type="domain" description="Tyrosine-protein phosphatase" evidence="4">
    <location>
        <begin position="731"/>
        <end position="903"/>
    </location>
</feature>
<proteinExistence type="predicted"/>
<dbReference type="SMART" id="SM00195">
    <property type="entry name" value="DSPc"/>
    <property type="match status" value="1"/>
</dbReference>
<dbReference type="InterPro" id="IPR015275">
    <property type="entry name" value="Actin-fragmin_kin_cat_dom"/>
</dbReference>
<dbReference type="PANTHER" id="PTHR47100">
    <property type="entry name" value="DUAL SPECIFICITY PROTEIN PHOSPHATASE PHS1"/>
    <property type="match status" value="1"/>
</dbReference>
<evidence type="ECO:0000256" key="2">
    <source>
        <dbReference type="ARBA" id="ARBA00022912"/>
    </source>
</evidence>
<feature type="region of interest" description="Disordered" evidence="3">
    <location>
        <begin position="82"/>
        <end position="102"/>
    </location>
</feature>
<comment type="caution">
    <text evidence="6">The sequence shown here is derived from an EMBL/GenBank/DDBJ whole genome shotgun (WGS) entry which is preliminary data.</text>
</comment>
<dbReference type="EMBL" id="QGNW01000012">
    <property type="protein sequence ID" value="RVX17908.1"/>
    <property type="molecule type" value="Genomic_DNA"/>
</dbReference>
<evidence type="ECO:0000256" key="3">
    <source>
        <dbReference type="SAM" id="MobiDB-lite"/>
    </source>
</evidence>
<feature type="compositionally biased region" description="Basic and acidic residues" evidence="3">
    <location>
        <begin position="588"/>
        <end position="600"/>
    </location>
</feature>
<dbReference type="InterPro" id="IPR029021">
    <property type="entry name" value="Prot-tyrosine_phosphatase-like"/>
</dbReference>
<dbReference type="InterPro" id="IPR011009">
    <property type="entry name" value="Kinase-like_dom_sf"/>
</dbReference>
<dbReference type="InterPro" id="IPR035010">
    <property type="entry name" value="PHS1"/>
</dbReference>
<accession>A0A438K9M2</accession>
<evidence type="ECO:0000259" key="5">
    <source>
        <dbReference type="PROSITE" id="PS50056"/>
    </source>
</evidence>
<gene>
    <name evidence="6" type="primary">PHS1_3</name>
    <name evidence="6" type="ORF">CK203_003970</name>
</gene>
<protein>
    <submittedName>
        <fullName evidence="6">Dual specificity protein phosphatase PHS1</fullName>
    </submittedName>
</protein>
<feature type="region of interest" description="Disordered" evidence="3">
    <location>
        <begin position="1"/>
        <end position="33"/>
    </location>
</feature>
<dbReference type="PROSITE" id="PS00383">
    <property type="entry name" value="TYR_PHOSPHATASE_1"/>
    <property type="match status" value="1"/>
</dbReference>
<dbReference type="GO" id="GO:0009737">
    <property type="term" value="P:response to abscisic acid"/>
    <property type="evidence" value="ECO:0007669"/>
    <property type="project" value="InterPro"/>
</dbReference>
<sequence length="985" mass="109300">MVKDQKEEPAIITNTTPHQEEKDPEFGSEDLLESPLPLTVTSRMMMMGCWVMGIGKCGMSYDDDGLLGVVYVRRHSGRSGLSVHTMAGTGSSGESTVDSRSSLPVEQATEISLWERLGKAAMMDIESCSFSWDMLSSLHHTEHSSSNDHSEDEMSKALEVTVNSGGVVFFALFNWPENDDYFLKEGAAVIKFSSSRVATQSERLGYEFAKWLGVRTPQARVIHNSSTEWLQIKEAAEKARDAAISEGDEVGEVTCSELLEALELSRCLFLMKWFGSNDLTDQFSKGSSLAQMAEWFILLYVHGSPLLESSSAFDSREAAEKTAAALGRVLMLDLVIRNEDRLPCRQLRWRGNPANLLLADKMASTDMDALEEAFDSAIKRYRPRVIRALQKERRATSVDSRLSPHNSGLVSQSSDLSDAIGSPSSSNTSLEGQALNQSGLSDFHIVAIDSGVPRRPPAGKRANDQANYPKLVELMLNSSKYSLNLLHEITGGKLGFASDDTETATDILLTEMASVVHEFRRGFRAALRDLQGFHIFLLTLHQKLDGLLRVFLNIVNRNSCVDFDREDLGASEAQSQAPVIGHCPSPPSKERVINDNHPDLSDPEVQRAAPRLSSSGVRESSDSSSPISREAWHGKFSRGSVESLRSLRLTTKLRDFHRFAKVDAESSKELEQWNEMLRNDAVKLCQENNFNSGFFEGNDNNGVVDAYELKVRLEHILERIALISDAANTERPSSITASLFIGGALAARSVYTLQHLGITHILCLCSNEIGQSDSQYPDLFEYKNFSDSNISKFRQNSLLEELPNHFTVLDFFNISDSEDTNISSIFEEASVFIDHVEQTGGRVLVHCFEGRSRSATLVLAYLMLRKNFTLLEAWNALKRVHRRAQPNDGFARTLLDLDRKLHGKVSMEWHQRKPPMKVCPICGKNAGLSSSSLKLHLQKSHKKLSSGSVDSAMTMEIQKAISALKISRGGSVSPTQRQSNSVMDE</sequence>
<dbReference type="InterPro" id="IPR000340">
    <property type="entry name" value="Dual-sp_phosphatase_cat-dom"/>
</dbReference>
<dbReference type="Proteomes" id="UP000288805">
    <property type="component" value="Unassembled WGS sequence"/>
</dbReference>